<name>A0A922LT18_SCHHA</name>
<sequence length="77" mass="8612">MRSASCLRRYARHFSSSIQRSQLDITKVSLKDVIDQGFSNHSKPFTEDKETKITRLSNGLRVASQNKLGSQCAIGVI</sequence>
<comment type="caution">
    <text evidence="1">The sequence shown here is derived from an EMBL/GenBank/DDBJ whole genome shotgun (WGS) entry which is preliminary data.</text>
</comment>
<reference evidence="1" key="2">
    <citation type="journal article" date="2019" name="Gigascience">
        <title>High-quality Schistosoma haematobium genome achieved by single-molecule and long-range sequencing.</title>
        <authorList>
            <person name="Stroehlein A.J."/>
            <person name="Korhonen P.K."/>
            <person name="Chong T.M."/>
            <person name="Lim Y.L."/>
            <person name="Chan K.G."/>
            <person name="Webster B."/>
            <person name="Rollinson D."/>
            <person name="Brindley P.J."/>
            <person name="Gasser R.B."/>
            <person name="Young N.D."/>
        </authorList>
    </citation>
    <scope>NUCLEOTIDE SEQUENCE</scope>
</reference>
<dbReference type="Proteomes" id="UP000471633">
    <property type="component" value="Unassembled WGS sequence"/>
</dbReference>
<accession>A0A922LT18</accession>
<gene>
    <name evidence="1" type="ORF">MS3_00010518</name>
</gene>
<reference evidence="1" key="4">
    <citation type="journal article" date="2022" name="PLoS Pathog.">
        <title>Chromosome-level genome of Schistosoma haematobium underpins genome-wide explorations of molecular variation.</title>
        <authorList>
            <person name="Stroehlein A.J."/>
            <person name="Korhonen P.K."/>
            <person name="Lee V.V."/>
            <person name="Ralph S.A."/>
            <person name="Mentink-Kane M."/>
            <person name="You H."/>
            <person name="McManus D.P."/>
            <person name="Tchuente L.T."/>
            <person name="Stothard J.R."/>
            <person name="Kaur P."/>
            <person name="Dudchenko O."/>
            <person name="Aiden E.L."/>
            <person name="Yang B."/>
            <person name="Yang H."/>
            <person name="Emery A.M."/>
            <person name="Webster B.L."/>
            <person name="Brindley P.J."/>
            <person name="Rollinson D."/>
            <person name="Chang B.C.H."/>
            <person name="Gasser R.B."/>
            <person name="Young N.D."/>
        </authorList>
    </citation>
    <scope>NUCLEOTIDE SEQUENCE</scope>
</reference>
<organism evidence="1 2">
    <name type="scientific">Schistosoma haematobium</name>
    <name type="common">Blood fluke</name>
    <dbReference type="NCBI Taxonomy" id="6185"/>
    <lineage>
        <taxon>Eukaryota</taxon>
        <taxon>Metazoa</taxon>
        <taxon>Spiralia</taxon>
        <taxon>Lophotrochozoa</taxon>
        <taxon>Platyhelminthes</taxon>
        <taxon>Trematoda</taxon>
        <taxon>Digenea</taxon>
        <taxon>Strigeidida</taxon>
        <taxon>Schistosomatoidea</taxon>
        <taxon>Schistosomatidae</taxon>
        <taxon>Schistosoma</taxon>
    </lineage>
</organism>
<proteinExistence type="predicted"/>
<reference evidence="1" key="3">
    <citation type="submission" date="2021-06" db="EMBL/GenBank/DDBJ databases">
        <title>Chromosome-level genome assembly for S. haematobium.</title>
        <authorList>
            <person name="Stroehlein A.J."/>
        </authorList>
    </citation>
    <scope>NUCLEOTIDE SEQUENCE</scope>
</reference>
<dbReference type="KEGG" id="shx:MS3_00010518"/>
<reference evidence="1" key="1">
    <citation type="journal article" date="2012" name="Nat. Genet.">
        <title>Whole-genome sequence of Schistosoma haematobium.</title>
        <authorList>
            <person name="Young N.D."/>
            <person name="Jex A.R."/>
            <person name="Li B."/>
            <person name="Liu S."/>
            <person name="Yang L."/>
            <person name="Xiong Z."/>
            <person name="Li Y."/>
            <person name="Cantacessi C."/>
            <person name="Hall R.S."/>
            <person name="Xu X."/>
            <person name="Chen F."/>
            <person name="Wu X."/>
            <person name="Zerlotini A."/>
            <person name="Oliveira G."/>
            <person name="Hofmann A."/>
            <person name="Zhang G."/>
            <person name="Fang X."/>
            <person name="Kang Y."/>
            <person name="Campbell B.E."/>
            <person name="Loukas A."/>
            <person name="Ranganathan S."/>
            <person name="Rollinson D."/>
            <person name="Rinaldi G."/>
            <person name="Brindley P.J."/>
            <person name="Yang H."/>
            <person name="Wang J."/>
            <person name="Wang J."/>
            <person name="Gasser R.B."/>
        </authorList>
    </citation>
    <scope>NUCLEOTIDE SEQUENCE</scope>
</reference>
<evidence type="ECO:0000313" key="1">
    <source>
        <dbReference type="EMBL" id="KAH9592858.1"/>
    </source>
</evidence>
<dbReference type="GeneID" id="75578165"/>
<evidence type="ECO:0000313" key="2">
    <source>
        <dbReference type="Proteomes" id="UP000471633"/>
    </source>
</evidence>
<protein>
    <submittedName>
        <fullName evidence="1">Uncharacterized protein</fullName>
    </submittedName>
</protein>
<keyword evidence="2" id="KW-1185">Reference proteome</keyword>
<dbReference type="EMBL" id="AMPZ03000002">
    <property type="protein sequence ID" value="KAH9592858.1"/>
    <property type="molecule type" value="Genomic_DNA"/>
</dbReference>
<dbReference type="CTD" id="75578165"/>
<dbReference type="RefSeq" id="XP_051072772.1">
    <property type="nucleotide sequence ID" value="XM_051218894.1"/>
</dbReference>
<dbReference type="AlphaFoldDB" id="A0A922LT18"/>